<protein>
    <submittedName>
        <fullName evidence="2">Uncharacterized protein</fullName>
    </submittedName>
</protein>
<dbReference type="InterPro" id="IPR011990">
    <property type="entry name" value="TPR-like_helical_dom_sf"/>
</dbReference>
<keyword evidence="1" id="KW-0802">TPR repeat</keyword>
<evidence type="ECO:0000313" key="2">
    <source>
        <dbReference type="EMBL" id="EQB62083.1"/>
    </source>
</evidence>
<proteinExistence type="predicted"/>
<dbReference type="VEuPathDB" id="MicrosporidiaDB:NAPIS_ORF00343"/>
<gene>
    <name evidence="2" type="ORF">NAPIS_ORF00343</name>
</gene>
<accession>T0LCP1</accession>
<organism evidence="2 3">
    <name type="scientific">Vairimorpha apis BRL 01</name>
    <dbReference type="NCBI Taxonomy" id="1037528"/>
    <lineage>
        <taxon>Eukaryota</taxon>
        <taxon>Fungi</taxon>
        <taxon>Fungi incertae sedis</taxon>
        <taxon>Microsporidia</taxon>
        <taxon>Nosematidae</taxon>
        <taxon>Vairimorpha</taxon>
    </lineage>
</organism>
<dbReference type="Proteomes" id="UP000053780">
    <property type="component" value="Unassembled WGS sequence"/>
</dbReference>
<dbReference type="PROSITE" id="PS50005">
    <property type="entry name" value="TPR"/>
    <property type="match status" value="1"/>
</dbReference>
<evidence type="ECO:0000313" key="3">
    <source>
        <dbReference type="Proteomes" id="UP000053780"/>
    </source>
</evidence>
<dbReference type="InterPro" id="IPR019734">
    <property type="entry name" value="TPR_rpt"/>
</dbReference>
<dbReference type="SUPFAM" id="SSF48452">
    <property type="entry name" value="TPR-like"/>
    <property type="match status" value="1"/>
</dbReference>
<dbReference type="EMBL" id="KE647013">
    <property type="protein sequence ID" value="EQB62083.1"/>
    <property type="molecule type" value="Genomic_DNA"/>
</dbReference>
<reference evidence="2 3" key="1">
    <citation type="journal article" date="2013" name="BMC Genomics">
        <title>Genome sequencing and comparative genomics of honey bee microsporidia, Nosema apis reveal novel insights into host-parasite interactions.</title>
        <authorList>
            <person name="Chen Yp."/>
            <person name="Pettis J.S."/>
            <person name="Zhao Y."/>
            <person name="Liu X."/>
            <person name="Tallon L.J."/>
            <person name="Sadzewicz L.D."/>
            <person name="Li R."/>
            <person name="Zheng H."/>
            <person name="Huang S."/>
            <person name="Zhang X."/>
            <person name="Hamilton M.C."/>
            <person name="Pernal S.F."/>
            <person name="Melathopoulos A.P."/>
            <person name="Yan X."/>
            <person name="Evans J.D."/>
        </authorList>
    </citation>
    <scope>NUCLEOTIDE SEQUENCE [LARGE SCALE GENOMIC DNA]</scope>
    <source>
        <strain evidence="2 3">BRL 01</strain>
    </source>
</reference>
<dbReference type="HOGENOM" id="CLU_320064_0_0_1"/>
<evidence type="ECO:0000256" key="1">
    <source>
        <dbReference type="PROSITE-ProRule" id="PRU00339"/>
    </source>
</evidence>
<feature type="repeat" description="TPR" evidence="1">
    <location>
        <begin position="413"/>
        <end position="446"/>
    </location>
</feature>
<sequence>MIIKIKIDDDSSLSFDTTDLPKNSDFDTVLQILTEADLPLHIMYKIALAYKKEYMYCKRILGVIRDTRSKYLFSAALEMMHGRSGDLECVDYDKGFVECGVDSDKGFVECGVDNVEGSVDGRSINNITYINNIYNNNTNNSIYNNQYPNNINNKSIHTYNNAYNNNNNNNKSKYNNTNNNTNINNITYINNIYNNNTNNNNNNNNNNNIYNNTKSHYILKGYQLIKSTQYIEALHYFNKTQYKLGIELCNFYMNNTINYTNELLRALFIFNSKNVKQYSVGKEMFKKHVSKEFYDIVMNDVDEKDMENGDNSRCVVDGKDMENGDNNRCVVEDVDNNTYNINNTYDINTTTEYSTINNKTTTNNNTIDNNTNNNTIYNNTNNNTNNTTSNINTLIDIKLKTNNINKLKEMNNDMAFYMVGKYEHKKGNLKEATEWYKKALNIKYNIYADYNLMRINCKGIIRGCNNYNSSGSILDYNNSGSNYNYNSNNSSNNINNSYNSINYNTSNNINNSYNSTNYNYINILNNNFDCTEFNNFKYFILNIQIPENIKINEDIKNYININIGIKNNMESFISKYKKLLNNKYVCREVIENNLVYFMYKNVDYVDLIGSWDGKYGGRGDGKIEGRCGYRRMDEYNRNEEYVDSINKNEYNRNEEYVDNINIDNNNKNEYNCSIKDNNRNNIINKNENISFYKDNTPIIHSINKLKIILKTIPQKYKQYISHNIFYLSQDITYYNPNNKYSKQIYDFIQTRTLPQCNIYIKLKEAKTITDFKECLNTVYGATGIGICLSKLGRFKESLKVFYSVVVEYKWCQVNIGNVLCLSGEYEKAVCAFMMCENGVRSDFGGRDVEMCDGSGVDKIDGGVRSDSGVDINNNNHINNNHININTNNNHINNTNHILLISINTTNI</sequence>
<name>T0LCP1_9MICR</name>
<dbReference type="AlphaFoldDB" id="T0LCP1"/>
<keyword evidence="3" id="KW-1185">Reference proteome</keyword>